<keyword evidence="3" id="KW-0732">Signal</keyword>
<dbReference type="AlphaFoldDB" id="B6VMN6"/>
<dbReference type="Proteomes" id="UP000002747">
    <property type="component" value="Chromosome"/>
</dbReference>
<dbReference type="Pfam" id="PF00419">
    <property type="entry name" value="Fimbrial"/>
    <property type="match status" value="1"/>
</dbReference>
<reference evidence="8" key="3">
    <citation type="submission" date="2008-09" db="EMBL/GenBank/DDBJ databases">
        <authorList>
            <person name="Thomson N.R."/>
        </authorList>
    </citation>
    <scope>NUCLEOTIDE SEQUENCE</scope>
    <source>
        <strain evidence="8">ATCC 43949</strain>
    </source>
</reference>
<keyword evidence="5" id="KW-0812">Transmembrane</keyword>
<reference evidence="8" key="1">
    <citation type="journal article" date="2008" name="Proc. Natl. Acad. Sci. U.S.A.">
        <title>Rapid virulence annotation (RVA): identification of virulence factors using a bacterial genome library and multiple invertebrate hosts.</title>
        <authorList>
            <person name="Waterfield N.R."/>
            <person name="Sanchez-Contreras M."/>
            <person name="Eleftherianos I."/>
            <person name="Dowling A."/>
            <person name="Wilkinson P."/>
            <person name="Parkhill J."/>
            <person name="Thomson N."/>
            <person name="Reynolds S.E."/>
            <person name="Bode H.B."/>
            <person name="Dorus S."/>
            <person name="Ffrench-Constant R.H."/>
        </authorList>
    </citation>
    <scope>NUCLEOTIDE SEQUENCE</scope>
    <source>
        <strain evidence="8">ATCC 43949</strain>
    </source>
</reference>
<gene>
    <name evidence="8" type="primary">papH</name>
    <name evidence="7" type="synonym">mrfB</name>
    <name evidence="7" type="ordered locus">PAU_00726</name>
    <name evidence="8" type="ORF">PA-RVA13-1287</name>
</gene>
<evidence type="ECO:0000313" key="7">
    <source>
        <dbReference type="EMBL" id="CAQ82818.1"/>
    </source>
</evidence>
<accession>B6VMN6</accession>
<evidence type="ECO:0000256" key="3">
    <source>
        <dbReference type="ARBA" id="ARBA00022729"/>
    </source>
</evidence>
<keyword evidence="4" id="KW-0281">Fimbrium</keyword>
<dbReference type="SUPFAM" id="SSF49401">
    <property type="entry name" value="Bacterial adhesins"/>
    <property type="match status" value="1"/>
</dbReference>
<reference evidence="7" key="2">
    <citation type="submission" date="2008-05" db="EMBL/GenBank/DDBJ databases">
        <authorList>
            <person name="Crossman L.C."/>
        </authorList>
    </citation>
    <scope>NUCLEOTIDE SEQUENCE</scope>
    <source>
        <strain evidence="7">ATCC43949</strain>
    </source>
</reference>
<dbReference type="eggNOG" id="COG3539">
    <property type="taxonomic scope" value="Bacteria"/>
</dbReference>
<dbReference type="PANTHER" id="PTHR33420:SF12">
    <property type="entry name" value="FIMBRIN-LIKE PROTEIN FIMI-RELATED"/>
    <property type="match status" value="1"/>
</dbReference>
<dbReference type="GO" id="GO:0043709">
    <property type="term" value="P:cell adhesion involved in single-species biofilm formation"/>
    <property type="evidence" value="ECO:0007669"/>
    <property type="project" value="TreeGrafter"/>
</dbReference>
<protein>
    <submittedName>
        <fullName evidence="8">Fimbrial regulatory protein papH</fullName>
    </submittedName>
</protein>
<feature type="domain" description="Fimbrial-type adhesion" evidence="6">
    <location>
        <begin position="48"/>
        <end position="157"/>
    </location>
</feature>
<keyword evidence="5" id="KW-0472">Membrane</keyword>
<dbReference type="EMBL" id="FM162591">
    <property type="protein sequence ID" value="CAQ82818.1"/>
    <property type="molecule type" value="Genomic_DNA"/>
</dbReference>
<evidence type="ECO:0000259" key="6">
    <source>
        <dbReference type="Pfam" id="PF00419"/>
    </source>
</evidence>
<dbReference type="InterPro" id="IPR050263">
    <property type="entry name" value="Bact_Fimbrial_Adh_Pro"/>
</dbReference>
<dbReference type="EMBL" id="FM211055">
    <property type="protein sequence ID" value="CAR67416.1"/>
    <property type="molecule type" value="Genomic_DNA"/>
</dbReference>
<dbReference type="PROSITE" id="PS51257">
    <property type="entry name" value="PROKAR_LIPOPROTEIN"/>
    <property type="match status" value="1"/>
</dbReference>
<dbReference type="InterPro" id="IPR036937">
    <property type="entry name" value="Adhesion_dom_fimbrial_sf"/>
</dbReference>
<proteinExistence type="inferred from homology"/>
<keyword evidence="5" id="KW-1133">Transmembrane helix</keyword>
<feature type="transmembrane region" description="Helical" evidence="5">
    <location>
        <begin position="12"/>
        <end position="32"/>
    </location>
</feature>
<comment type="subcellular location">
    <subcellularLocation>
        <location evidence="1">Fimbrium</location>
    </subcellularLocation>
</comment>
<sequence>MHEFSRRKVMSRYAVVGVVPCMLMFSCIVVGAEAIAPRGAAQGHGRVSMQGAIIDTACAIDAGSRDQTIELATMPVSRVIRDGQGPKRPFSIRLINCVLASVTSGTPDWRHFQVTFDGAPDGNNFRLYGVARGVALQITDTRGNQAYPGTPLPVGALQEGHMTLNYAMRLVGNHQLLQVGQYRTTVRFRLDYY</sequence>
<dbReference type="Gene3D" id="2.60.40.1090">
    <property type="entry name" value="Fimbrial-type adhesion domain"/>
    <property type="match status" value="1"/>
</dbReference>
<dbReference type="PANTHER" id="PTHR33420">
    <property type="entry name" value="FIMBRIAL SUBUNIT ELFA-RELATED"/>
    <property type="match status" value="1"/>
</dbReference>
<evidence type="ECO:0000256" key="1">
    <source>
        <dbReference type="ARBA" id="ARBA00004561"/>
    </source>
</evidence>
<evidence type="ECO:0000256" key="4">
    <source>
        <dbReference type="ARBA" id="ARBA00023263"/>
    </source>
</evidence>
<dbReference type="InterPro" id="IPR008966">
    <property type="entry name" value="Adhesion_dom_sf"/>
</dbReference>
<dbReference type="STRING" id="291112.PAU_00726"/>
<organism evidence="8">
    <name type="scientific">Photorhabdus asymbiotica subsp. asymbiotica (strain ATCC 43949 / 3105-77)</name>
    <name type="common">Xenorhabdus luminescens (strain 2)</name>
    <dbReference type="NCBI Taxonomy" id="553480"/>
    <lineage>
        <taxon>Bacteria</taxon>
        <taxon>Pseudomonadati</taxon>
        <taxon>Pseudomonadota</taxon>
        <taxon>Gammaproteobacteria</taxon>
        <taxon>Enterobacterales</taxon>
        <taxon>Morganellaceae</taxon>
        <taxon>Photorhabdus</taxon>
    </lineage>
</organism>
<evidence type="ECO:0000256" key="2">
    <source>
        <dbReference type="ARBA" id="ARBA00006671"/>
    </source>
</evidence>
<evidence type="ECO:0000313" key="8">
    <source>
        <dbReference type="EMBL" id="CAR67416.1"/>
    </source>
</evidence>
<evidence type="ECO:0000256" key="5">
    <source>
        <dbReference type="SAM" id="Phobius"/>
    </source>
</evidence>
<name>B6VMN6_PHOAA</name>
<dbReference type="InterPro" id="IPR000259">
    <property type="entry name" value="Adhesion_dom_fimbrial"/>
</dbReference>
<accession>C7BLZ9</accession>
<reference evidence="7 9" key="4">
    <citation type="journal article" date="2009" name="BMC Genomics">
        <title>Comparative genomics of the emerging human pathogen Photorhabdus asymbiotica with the insect pathogen Photorhabdus luminescens.</title>
        <authorList>
            <person name="Wilkinson P."/>
            <person name="Waterfield N.R."/>
            <person name="Crossman L."/>
            <person name="Corton C."/>
            <person name="Sanchez-Contreras M."/>
            <person name="Vlisidou I."/>
            <person name="Barron A."/>
            <person name="Bignell A."/>
            <person name="Clark L."/>
            <person name="Ormond D."/>
            <person name="Mayho M."/>
            <person name="Bason N."/>
            <person name="Smith F."/>
            <person name="Simmonds M."/>
            <person name="Churcher C."/>
            <person name="Harris D."/>
            <person name="Thompson N.R."/>
            <person name="Quail M."/>
            <person name="Parkhill J."/>
            <person name="ffrench-Constant R.H."/>
        </authorList>
    </citation>
    <scope>NUCLEOTIDE SEQUENCE [LARGE SCALE GENOMIC DNA]</scope>
    <source>
        <strain evidence="9">ATCC 43949 / 3105-77</strain>
        <strain evidence="7">ATCC43949</strain>
    </source>
</reference>
<comment type="similarity">
    <text evidence="2">Belongs to the fimbrial protein family.</text>
</comment>
<dbReference type="KEGG" id="pay:PAU_00726"/>
<dbReference type="GO" id="GO:0009289">
    <property type="term" value="C:pilus"/>
    <property type="evidence" value="ECO:0007669"/>
    <property type="project" value="InterPro"/>
</dbReference>
<evidence type="ECO:0000313" key="9">
    <source>
        <dbReference type="Proteomes" id="UP000002747"/>
    </source>
</evidence>